<keyword evidence="1" id="KW-0732">Signal</keyword>
<accession>A0A0P6FEV0</accession>
<dbReference type="SUPFAM" id="SSF57362">
    <property type="entry name" value="BPTI-like"/>
    <property type="match status" value="1"/>
</dbReference>
<evidence type="ECO:0008006" key="3">
    <source>
        <dbReference type="Google" id="ProtNLM"/>
    </source>
</evidence>
<organism evidence="2">
    <name type="scientific">Daphnia magna</name>
    <dbReference type="NCBI Taxonomy" id="35525"/>
    <lineage>
        <taxon>Eukaryota</taxon>
        <taxon>Metazoa</taxon>
        <taxon>Ecdysozoa</taxon>
        <taxon>Arthropoda</taxon>
        <taxon>Crustacea</taxon>
        <taxon>Branchiopoda</taxon>
        <taxon>Diplostraca</taxon>
        <taxon>Cladocera</taxon>
        <taxon>Anomopoda</taxon>
        <taxon>Daphniidae</taxon>
        <taxon>Daphnia</taxon>
    </lineage>
</organism>
<name>A0A0P6FEV0_9CRUS</name>
<feature type="signal peptide" evidence="1">
    <location>
        <begin position="1"/>
        <end position="19"/>
    </location>
</feature>
<feature type="chain" id="PRO_5007424576" description="BPTI/Kunitz inhibitor domain-containing protein" evidence="1">
    <location>
        <begin position="20"/>
        <end position="111"/>
    </location>
</feature>
<dbReference type="AlphaFoldDB" id="A0A0P6FEV0"/>
<dbReference type="EMBL" id="GDIQ01040427">
    <property type="protein sequence ID" value="JAN54310.1"/>
    <property type="molecule type" value="Transcribed_RNA"/>
</dbReference>
<evidence type="ECO:0000256" key="1">
    <source>
        <dbReference type="SAM" id="SignalP"/>
    </source>
</evidence>
<protein>
    <recommendedName>
        <fullName evidence="3">BPTI/Kunitz inhibitor domain-containing protein</fullName>
    </recommendedName>
</protein>
<dbReference type="EMBL" id="GDIQ01048677">
    <property type="protein sequence ID" value="JAN46060.1"/>
    <property type="molecule type" value="Transcribed_RNA"/>
</dbReference>
<evidence type="ECO:0000313" key="2">
    <source>
        <dbReference type="EMBL" id="JAN46060.1"/>
    </source>
</evidence>
<sequence>MLLFTYVVVCLAVISPIFSAEVGTPSTVPPTRDMSKVKHYGMCGRPIFPNTELCSVNGTKTVTLWAFDSQALKCVTFQNCGRFPHSLNFFPSDVACKIICEPTRLALTLKP</sequence>
<reference evidence="2" key="1">
    <citation type="submission" date="2015-10" db="EMBL/GenBank/DDBJ databases">
        <title>EvidentialGene: Evidence-directed Construction of Complete mRNA Transcriptomes without Genomes.</title>
        <authorList>
            <person name="Gilbert D.G."/>
        </authorList>
    </citation>
    <scope>NUCLEOTIDE SEQUENCE</scope>
</reference>
<dbReference type="InterPro" id="IPR036880">
    <property type="entry name" value="Kunitz_BPTI_sf"/>
</dbReference>
<dbReference type="GO" id="GO:0004867">
    <property type="term" value="F:serine-type endopeptidase inhibitor activity"/>
    <property type="evidence" value="ECO:0007669"/>
    <property type="project" value="InterPro"/>
</dbReference>
<proteinExistence type="predicted"/>